<organism evidence="3 4">
    <name type="scientific">Croceicoccus mobilis</name>
    <dbReference type="NCBI Taxonomy" id="1703339"/>
    <lineage>
        <taxon>Bacteria</taxon>
        <taxon>Pseudomonadati</taxon>
        <taxon>Pseudomonadota</taxon>
        <taxon>Alphaproteobacteria</taxon>
        <taxon>Sphingomonadales</taxon>
        <taxon>Erythrobacteraceae</taxon>
        <taxon>Croceicoccus</taxon>
    </lineage>
</organism>
<evidence type="ECO:0000256" key="1">
    <source>
        <dbReference type="SAM" id="Phobius"/>
    </source>
</evidence>
<dbReference type="PANTHER" id="PTHR42709:SF11">
    <property type="entry name" value="DEDA FAMILY PROTEIN"/>
    <property type="match status" value="1"/>
</dbReference>
<feature type="domain" description="VTT" evidence="2">
    <location>
        <begin position="77"/>
        <end position="164"/>
    </location>
</feature>
<dbReference type="Proteomes" id="UP000612349">
    <property type="component" value="Unassembled WGS sequence"/>
</dbReference>
<dbReference type="GO" id="GO:0005886">
    <property type="term" value="C:plasma membrane"/>
    <property type="evidence" value="ECO:0007669"/>
    <property type="project" value="TreeGrafter"/>
</dbReference>
<dbReference type="InterPro" id="IPR051311">
    <property type="entry name" value="DedA_domain"/>
</dbReference>
<feature type="transmembrane region" description="Helical" evidence="1">
    <location>
        <begin position="188"/>
        <end position="209"/>
    </location>
</feature>
<keyword evidence="4" id="KW-1185">Reference proteome</keyword>
<protein>
    <submittedName>
        <fullName evidence="3">Cytochrome b561</fullName>
    </submittedName>
</protein>
<reference evidence="3" key="1">
    <citation type="journal article" date="2014" name="Int. J. Syst. Evol. Microbiol.">
        <title>Complete genome sequence of Corynebacterium casei LMG S-19264T (=DSM 44701T), isolated from a smear-ripened cheese.</title>
        <authorList>
            <consortium name="US DOE Joint Genome Institute (JGI-PGF)"/>
            <person name="Walter F."/>
            <person name="Albersmeier A."/>
            <person name="Kalinowski J."/>
            <person name="Ruckert C."/>
        </authorList>
    </citation>
    <scope>NUCLEOTIDE SEQUENCE</scope>
    <source>
        <strain evidence="3">CGMCC 1.15360</strain>
    </source>
</reference>
<feature type="transmembrane region" description="Helical" evidence="1">
    <location>
        <begin position="126"/>
        <end position="148"/>
    </location>
</feature>
<evidence type="ECO:0000313" key="3">
    <source>
        <dbReference type="EMBL" id="GGD57945.1"/>
    </source>
</evidence>
<proteinExistence type="predicted"/>
<dbReference type="Pfam" id="PF09335">
    <property type="entry name" value="VTT_dom"/>
    <property type="match status" value="1"/>
</dbReference>
<feature type="transmembrane region" description="Helical" evidence="1">
    <location>
        <begin position="154"/>
        <end position="176"/>
    </location>
</feature>
<evidence type="ECO:0000259" key="2">
    <source>
        <dbReference type="Pfam" id="PF09335"/>
    </source>
</evidence>
<keyword evidence="1" id="KW-0472">Membrane</keyword>
<gene>
    <name evidence="3" type="ORF">GCM10010990_04030</name>
</gene>
<evidence type="ECO:0000313" key="4">
    <source>
        <dbReference type="Proteomes" id="UP000612349"/>
    </source>
</evidence>
<feature type="transmembrane region" description="Helical" evidence="1">
    <location>
        <begin position="101"/>
        <end position="119"/>
    </location>
</feature>
<sequence length="233" mass="25357">MLNGAKVQRLTGDTRVAMLRKLYDWTMEKAQHRHAEWWLAAFAFMESSFFPIPPHPLLGLMCLAAPKKALRFAFICTAASVLGALLGYAIGYFLYEAIGQALINALGLADSFPVAACYLREKDWEVIVIAGATPVPFKLLTITSGFIAMNLVTFILASIVGRGLIFMTVGVLFRLFGAPIKAFIDRYLGMLTTLFVVLVVGGFIALSYFGHGDGEGAKQRCDLAQSVEAPANP</sequence>
<comment type="caution">
    <text evidence="3">The sequence shown here is derived from an EMBL/GenBank/DDBJ whole genome shotgun (WGS) entry which is preliminary data.</text>
</comment>
<keyword evidence="1" id="KW-0812">Transmembrane</keyword>
<keyword evidence="1" id="KW-1133">Transmembrane helix</keyword>
<feature type="transmembrane region" description="Helical" evidence="1">
    <location>
        <begin position="72"/>
        <end position="95"/>
    </location>
</feature>
<dbReference type="InterPro" id="IPR032816">
    <property type="entry name" value="VTT_dom"/>
</dbReference>
<accession>A0A916YRB3</accession>
<reference evidence="3" key="2">
    <citation type="submission" date="2020-09" db="EMBL/GenBank/DDBJ databases">
        <authorList>
            <person name="Sun Q."/>
            <person name="Zhou Y."/>
        </authorList>
    </citation>
    <scope>NUCLEOTIDE SEQUENCE</scope>
    <source>
        <strain evidence="3">CGMCC 1.15360</strain>
    </source>
</reference>
<name>A0A916YRB3_9SPHN</name>
<dbReference type="PANTHER" id="PTHR42709">
    <property type="entry name" value="ALKALINE PHOSPHATASE LIKE PROTEIN"/>
    <property type="match status" value="1"/>
</dbReference>
<dbReference type="EMBL" id="BMIP01000001">
    <property type="protein sequence ID" value="GGD57945.1"/>
    <property type="molecule type" value="Genomic_DNA"/>
</dbReference>
<dbReference type="AlphaFoldDB" id="A0A916YRB3"/>